<dbReference type="InterPro" id="IPR017871">
    <property type="entry name" value="ABC_transporter-like_CS"/>
</dbReference>
<dbReference type="SUPFAM" id="SSF52540">
    <property type="entry name" value="P-loop containing nucleoside triphosphate hydrolases"/>
    <property type="match status" value="2"/>
</dbReference>
<dbReference type="PANTHER" id="PTHR43790:SF9">
    <property type="entry name" value="GALACTOFURANOSE TRANSPORTER ATP-BINDING PROTEIN YTFR"/>
    <property type="match status" value="1"/>
</dbReference>
<name>A0A6J7IT30_9ZZZZ</name>
<dbReference type="PROSITE" id="PS50893">
    <property type="entry name" value="ABC_TRANSPORTER_2"/>
    <property type="match status" value="2"/>
</dbReference>
<evidence type="ECO:0000256" key="1">
    <source>
        <dbReference type="ARBA" id="ARBA00022448"/>
    </source>
</evidence>
<evidence type="ECO:0000313" key="6">
    <source>
        <dbReference type="EMBL" id="CAB4933970.1"/>
    </source>
</evidence>
<dbReference type="InterPro" id="IPR027417">
    <property type="entry name" value="P-loop_NTPase"/>
</dbReference>
<gene>
    <name evidence="6" type="ORF">UFOPK3752_00612</name>
</gene>
<keyword evidence="3" id="KW-0547">Nucleotide-binding</keyword>
<dbReference type="InterPro" id="IPR003439">
    <property type="entry name" value="ABC_transporter-like_ATP-bd"/>
</dbReference>
<dbReference type="InterPro" id="IPR050107">
    <property type="entry name" value="ABC_carbohydrate_import_ATPase"/>
</dbReference>
<evidence type="ECO:0000259" key="5">
    <source>
        <dbReference type="PROSITE" id="PS50893"/>
    </source>
</evidence>
<reference evidence="6" key="1">
    <citation type="submission" date="2020-05" db="EMBL/GenBank/DDBJ databases">
        <authorList>
            <person name="Chiriac C."/>
            <person name="Salcher M."/>
            <person name="Ghai R."/>
            <person name="Kavagutti S V."/>
        </authorList>
    </citation>
    <scope>NUCLEOTIDE SEQUENCE</scope>
</reference>
<dbReference type="GO" id="GO:0005524">
    <property type="term" value="F:ATP binding"/>
    <property type="evidence" value="ECO:0007669"/>
    <property type="project" value="UniProtKB-KW"/>
</dbReference>
<organism evidence="6">
    <name type="scientific">freshwater metagenome</name>
    <dbReference type="NCBI Taxonomy" id="449393"/>
    <lineage>
        <taxon>unclassified sequences</taxon>
        <taxon>metagenomes</taxon>
        <taxon>ecological metagenomes</taxon>
    </lineage>
</organism>
<dbReference type="GO" id="GO:0016887">
    <property type="term" value="F:ATP hydrolysis activity"/>
    <property type="evidence" value="ECO:0007669"/>
    <property type="project" value="InterPro"/>
</dbReference>
<dbReference type="AlphaFoldDB" id="A0A6J7IT30"/>
<keyword evidence="2" id="KW-0677">Repeat</keyword>
<dbReference type="Gene3D" id="3.40.50.300">
    <property type="entry name" value="P-loop containing nucleotide triphosphate hydrolases"/>
    <property type="match status" value="2"/>
</dbReference>
<evidence type="ECO:0000256" key="3">
    <source>
        <dbReference type="ARBA" id="ARBA00022741"/>
    </source>
</evidence>
<proteinExistence type="predicted"/>
<protein>
    <submittedName>
        <fullName evidence="6">Unannotated protein</fullName>
    </submittedName>
</protein>
<evidence type="ECO:0000256" key="4">
    <source>
        <dbReference type="ARBA" id="ARBA00022840"/>
    </source>
</evidence>
<dbReference type="EMBL" id="CAFBND010000017">
    <property type="protein sequence ID" value="CAB4933970.1"/>
    <property type="molecule type" value="Genomic_DNA"/>
</dbReference>
<dbReference type="CDD" id="cd03216">
    <property type="entry name" value="ABC_Carb_Monos_I"/>
    <property type="match status" value="1"/>
</dbReference>
<sequence length="519" mass="54660">MTESEASRGSMYVEPPMSDCALGAIGVSKRYGRTQALDNVTISVKRGESVALIGANGAGKSTLVRMFTGAATPDSGSVVVDGAAMQLQSVSVARKHGIGYVPQELNVAPDLTIAENVLLAGWDSRLGFVRTRISLKAAERACARVGLDLPMNTVASKLSPAECRLVMIARGLVMAPITLVLDEPTAALAAAEADRLVEVLNQLRSEGETIVYISHRMEEITRLCDSLAVLRDGRLLMRAVATTETVAEAVEIGMAGGEHSPHAPVSATAFTTQQETRTPALRVRNVSNRTLKDVTIEVGEGEIVGLAGLLGSGRTELLRAIAGADRISAGTFEIFGKRADWKNPTAAIAAGVALLPEDRRNQGGILALSVGDNLMLPTLPALRGGWVLSGQESRTAAKTIERFGVKASSPKALLGTLSGGNQQKVILARWLLHGARLLLLDEPTAGIDVVAKAEIMDLVRDAVDEGRSAIMASSELSEMCGYCDRIYIMRHGTITAVVDGDISPGALARLCGERVVAPA</sequence>
<dbReference type="Pfam" id="PF00005">
    <property type="entry name" value="ABC_tran"/>
    <property type="match status" value="2"/>
</dbReference>
<feature type="domain" description="ABC transporter" evidence="5">
    <location>
        <begin position="22"/>
        <end position="257"/>
    </location>
</feature>
<dbReference type="InterPro" id="IPR003593">
    <property type="entry name" value="AAA+_ATPase"/>
</dbReference>
<keyword evidence="1" id="KW-0813">Transport</keyword>
<feature type="domain" description="ABC transporter" evidence="5">
    <location>
        <begin position="276"/>
        <end position="516"/>
    </location>
</feature>
<dbReference type="SMART" id="SM00382">
    <property type="entry name" value="AAA"/>
    <property type="match status" value="2"/>
</dbReference>
<accession>A0A6J7IT30</accession>
<dbReference type="PANTHER" id="PTHR43790">
    <property type="entry name" value="CARBOHYDRATE TRANSPORT ATP-BINDING PROTEIN MG119-RELATED"/>
    <property type="match status" value="1"/>
</dbReference>
<evidence type="ECO:0000256" key="2">
    <source>
        <dbReference type="ARBA" id="ARBA00022737"/>
    </source>
</evidence>
<dbReference type="PROSITE" id="PS00211">
    <property type="entry name" value="ABC_TRANSPORTER_1"/>
    <property type="match status" value="1"/>
</dbReference>
<keyword evidence="4" id="KW-0067">ATP-binding</keyword>
<dbReference type="CDD" id="cd03215">
    <property type="entry name" value="ABC_Carb_Monos_II"/>
    <property type="match status" value="1"/>
</dbReference>